<dbReference type="UniPathway" id="UPA00782"/>
<reference evidence="8 9" key="1">
    <citation type="submission" date="2018-08" db="EMBL/GenBank/DDBJ databases">
        <title>A genome reference for cultivated species of the human gut microbiota.</title>
        <authorList>
            <person name="Zou Y."/>
            <person name="Xue W."/>
            <person name="Luo G."/>
        </authorList>
    </citation>
    <scope>NUCLEOTIDE SEQUENCE [LARGE SCALE GENOMIC DNA]</scope>
    <source>
        <strain evidence="8 9">AF39-14AC</strain>
    </source>
</reference>
<feature type="domain" description="Radical SAM core" evidence="7">
    <location>
        <begin position="83"/>
        <end position="309"/>
    </location>
</feature>
<dbReference type="EMBL" id="QROF01000015">
    <property type="protein sequence ID" value="RHL02177.1"/>
    <property type="molecule type" value="Genomic_DNA"/>
</dbReference>
<keyword evidence="4" id="KW-0408">Iron</keyword>
<dbReference type="PROSITE" id="PS51918">
    <property type="entry name" value="RADICAL_SAM"/>
    <property type="match status" value="1"/>
</dbReference>
<keyword evidence="2" id="KW-0949">S-adenosyl-L-methionine</keyword>
<dbReference type="InterPro" id="IPR013785">
    <property type="entry name" value="Aldolase_TIM"/>
</dbReference>
<dbReference type="NCBIfam" id="TIGR04085">
    <property type="entry name" value="rSAM_more_4Fe4S"/>
    <property type="match status" value="1"/>
</dbReference>
<dbReference type="SUPFAM" id="SSF102114">
    <property type="entry name" value="Radical SAM enzymes"/>
    <property type="match status" value="1"/>
</dbReference>
<evidence type="ECO:0000259" key="7">
    <source>
        <dbReference type="PROSITE" id="PS51918"/>
    </source>
</evidence>
<dbReference type="GO" id="GO:0051536">
    <property type="term" value="F:iron-sulfur cluster binding"/>
    <property type="evidence" value="ECO:0007669"/>
    <property type="project" value="UniProtKB-KW"/>
</dbReference>
<dbReference type="Proteomes" id="UP000286181">
    <property type="component" value="Unassembled WGS sequence"/>
</dbReference>
<protein>
    <submittedName>
        <fullName evidence="8">SPASM domain-containing protein</fullName>
    </submittedName>
</protein>
<comment type="similarity">
    <text evidence="6">Belongs to the radical SAM superfamily. Anaerobic sulfatase-maturating enzyme family.</text>
</comment>
<dbReference type="InterPro" id="IPR007197">
    <property type="entry name" value="rSAM"/>
</dbReference>
<evidence type="ECO:0000313" key="9">
    <source>
        <dbReference type="Proteomes" id="UP000286181"/>
    </source>
</evidence>
<keyword evidence="3" id="KW-0479">Metal-binding</keyword>
<keyword evidence="5" id="KW-0411">Iron-sulfur</keyword>
<comment type="caution">
    <text evidence="8">The sequence shown here is derived from an EMBL/GenBank/DDBJ whole genome shotgun (WGS) entry which is preliminary data.</text>
</comment>
<evidence type="ECO:0000256" key="6">
    <source>
        <dbReference type="ARBA" id="ARBA00023601"/>
    </source>
</evidence>
<evidence type="ECO:0000256" key="2">
    <source>
        <dbReference type="ARBA" id="ARBA00022691"/>
    </source>
</evidence>
<dbReference type="RefSeq" id="WP_118372377.1">
    <property type="nucleotide sequence ID" value="NZ_QROF01000015.1"/>
</dbReference>
<dbReference type="SFLD" id="SFLDG01067">
    <property type="entry name" value="SPASM/twitch_domain_containing"/>
    <property type="match status" value="1"/>
</dbReference>
<dbReference type="AlphaFoldDB" id="A0A415I3G4"/>
<evidence type="ECO:0000256" key="3">
    <source>
        <dbReference type="ARBA" id="ARBA00022723"/>
    </source>
</evidence>
<dbReference type="PANTHER" id="PTHR43273">
    <property type="entry name" value="ANAEROBIC SULFATASE-MATURATING ENZYME HOMOLOG ASLB-RELATED"/>
    <property type="match status" value="1"/>
</dbReference>
<name>A0A415I3G4_9FIRM</name>
<dbReference type="Gene3D" id="3.20.20.70">
    <property type="entry name" value="Aldolase class I"/>
    <property type="match status" value="1"/>
</dbReference>
<dbReference type="InterPro" id="IPR023867">
    <property type="entry name" value="Sulphatase_maturase_rSAM"/>
</dbReference>
<dbReference type="CDD" id="cd01335">
    <property type="entry name" value="Radical_SAM"/>
    <property type="match status" value="1"/>
</dbReference>
<dbReference type="Pfam" id="PF04055">
    <property type="entry name" value="Radical_SAM"/>
    <property type="match status" value="1"/>
</dbReference>
<evidence type="ECO:0000256" key="4">
    <source>
        <dbReference type="ARBA" id="ARBA00023004"/>
    </source>
</evidence>
<gene>
    <name evidence="8" type="ORF">DW038_13765</name>
</gene>
<evidence type="ECO:0000256" key="5">
    <source>
        <dbReference type="ARBA" id="ARBA00023014"/>
    </source>
</evidence>
<comment type="cofactor">
    <cofactor evidence="1">
        <name>[4Fe-4S] cluster</name>
        <dbReference type="ChEBI" id="CHEBI:49883"/>
    </cofactor>
</comment>
<evidence type="ECO:0000256" key="1">
    <source>
        <dbReference type="ARBA" id="ARBA00001966"/>
    </source>
</evidence>
<dbReference type="PANTHER" id="PTHR43273:SF3">
    <property type="entry name" value="ANAEROBIC SULFATASE-MATURATING ENZYME HOMOLOG ASLB-RELATED"/>
    <property type="match status" value="1"/>
</dbReference>
<organism evidence="8 9">
    <name type="scientific">Agathobacter rectalis</name>
    <dbReference type="NCBI Taxonomy" id="39491"/>
    <lineage>
        <taxon>Bacteria</taxon>
        <taxon>Bacillati</taxon>
        <taxon>Bacillota</taxon>
        <taxon>Clostridia</taxon>
        <taxon>Lachnospirales</taxon>
        <taxon>Lachnospiraceae</taxon>
        <taxon>Agathobacter</taxon>
    </lineage>
</organism>
<sequence>MKKSQFIVDQPGFSKNTVLLYSTFSTSLVELEKKVYEDIFINNKFQKNQKDIQALYDMGFLIPDDKDEAKFLEHLRIESLEANNNSPSYYIVCPTTGCNARCYYCFEKGIAQKRMDEDTAKAVAEYILKHHDPEHLVIQWFGGEPLLEVETISYITDYLSKNGVHFDSKIITNGYLLSDEVVELAVYKWNVRIIQITIDDLFDEYNRIKDYTYQNVNAFEIVMDNIQRCLNEKINIRIRINFNPLECDKAIKTVDYLKKRFAGDQNFFVYLAPIDSKDIPSITNEFSQQKEHPLIALLDAEKNFCSFGNYDKRVETGTKYETILKKYYLTPIPTSCYGGCESSLTIDSTGNIYTCHRLLGNEKYASGNVFSGRLVNEISKIYSNPIITDEECNRCNLLPLCQGGCKYRAYAYGKEHACTTVKGAIKELIRRAAVEMNNV</sequence>
<evidence type="ECO:0000313" key="8">
    <source>
        <dbReference type="EMBL" id="RHL02177.1"/>
    </source>
</evidence>
<dbReference type="SFLD" id="SFLDS00029">
    <property type="entry name" value="Radical_SAM"/>
    <property type="match status" value="1"/>
</dbReference>
<dbReference type="GO" id="GO:0016491">
    <property type="term" value="F:oxidoreductase activity"/>
    <property type="evidence" value="ECO:0007669"/>
    <property type="project" value="InterPro"/>
</dbReference>
<proteinExistence type="inferred from homology"/>
<accession>A0A415I3G4</accession>
<dbReference type="GO" id="GO:0046872">
    <property type="term" value="F:metal ion binding"/>
    <property type="evidence" value="ECO:0007669"/>
    <property type="project" value="UniProtKB-KW"/>
</dbReference>
<dbReference type="InterPro" id="IPR023885">
    <property type="entry name" value="4Fe4S-binding_SPASM_dom"/>
</dbReference>
<dbReference type="InterPro" id="IPR058240">
    <property type="entry name" value="rSAM_sf"/>
</dbReference>